<feature type="non-terminal residue" evidence="15">
    <location>
        <position position="1"/>
    </location>
</feature>
<evidence type="ECO:0000256" key="6">
    <source>
        <dbReference type="ARBA" id="ARBA00023015"/>
    </source>
</evidence>
<dbReference type="SUPFAM" id="SSF57667">
    <property type="entry name" value="beta-beta-alpha zinc fingers"/>
    <property type="match status" value="8"/>
</dbReference>
<feature type="compositionally biased region" description="Basic and acidic residues" evidence="10">
    <location>
        <begin position="781"/>
        <end position="796"/>
    </location>
</feature>
<feature type="domain" description="C2H2-type" evidence="11">
    <location>
        <begin position="979"/>
        <end position="1006"/>
    </location>
</feature>
<dbReference type="SUPFAM" id="SSF47353">
    <property type="entry name" value="Retrovirus capsid dimerization domain-like"/>
    <property type="match status" value="1"/>
</dbReference>
<evidence type="ECO:0000256" key="10">
    <source>
        <dbReference type="SAM" id="MobiDB-lite"/>
    </source>
</evidence>
<feature type="domain" description="C2H2-type" evidence="11">
    <location>
        <begin position="341"/>
        <end position="368"/>
    </location>
</feature>
<dbReference type="PANTHER" id="PTHR24381:SF393">
    <property type="entry name" value="CHROMATIN-LINKED ADAPTOR FOR MSL PROTEINS, ISOFORM B"/>
    <property type="match status" value="1"/>
</dbReference>
<feature type="domain" description="C2H2-type" evidence="11">
    <location>
        <begin position="923"/>
        <end position="950"/>
    </location>
</feature>
<evidence type="ECO:0000256" key="2">
    <source>
        <dbReference type="ARBA" id="ARBA00022723"/>
    </source>
</evidence>
<feature type="domain" description="C2H2-type" evidence="11">
    <location>
        <begin position="867"/>
        <end position="894"/>
    </location>
</feature>
<dbReference type="InterPro" id="IPR036051">
    <property type="entry name" value="KRAB_dom_sf"/>
</dbReference>
<dbReference type="InterPro" id="IPR003309">
    <property type="entry name" value="SCAN_dom"/>
</dbReference>
<feature type="region of interest" description="Disordered" evidence="10">
    <location>
        <begin position="115"/>
        <end position="137"/>
    </location>
</feature>
<feature type="domain" description="C2H2-type" evidence="11">
    <location>
        <begin position="839"/>
        <end position="866"/>
    </location>
</feature>
<dbReference type="CDD" id="cd07765">
    <property type="entry name" value="KRAB_A-box"/>
    <property type="match status" value="1"/>
</dbReference>
<dbReference type="PROSITE" id="PS50805">
    <property type="entry name" value="KRAB"/>
    <property type="match status" value="1"/>
</dbReference>
<name>A0ABM1K2F2_GEKJA</name>
<evidence type="ECO:0000256" key="8">
    <source>
        <dbReference type="ARBA" id="ARBA00023242"/>
    </source>
</evidence>
<dbReference type="InterPro" id="IPR038269">
    <property type="entry name" value="SCAN_sf"/>
</dbReference>
<dbReference type="PANTHER" id="PTHR24381">
    <property type="entry name" value="ZINC FINGER PROTEIN"/>
    <property type="match status" value="1"/>
</dbReference>
<evidence type="ECO:0000256" key="7">
    <source>
        <dbReference type="ARBA" id="ARBA00023163"/>
    </source>
</evidence>
<accession>A0ABM1K2F2</accession>
<keyword evidence="2" id="KW-0479">Metal-binding</keyword>
<dbReference type="PROSITE" id="PS00028">
    <property type="entry name" value="ZINC_FINGER_C2H2_1"/>
    <property type="match status" value="11"/>
</dbReference>
<dbReference type="SUPFAM" id="SSF109640">
    <property type="entry name" value="KRAB domain (Kruppel-associated box)"/>
    <property type="match status" value="1"/>
</dbReference>
<feature type="region of interest" description="Disordered" evidence="10">
    <location>
        <begin position="167"/>
        <end position="194"/>
    </location>
</feature>
<organism evidence="14 15">
    <name type="scientific">Gekko japonicus</name>
    <name type="common">Schlegel's Japanese gecko</name>
    <dbReference type="NCBI Taxonomy" id="146911"/>
    <lineage>
        <taxon>Eukaryota</taxon>
        <taxon>Metazoa</taxon>
        <taxon>Chordata</taxon>
        <taxon>Craniata</taxon>
        <taxon>Vertebrata</taxon>
        <taxon>Euteleostomi</taxon>
        <taxon>Lepidosauria</taxon>
        <taxon>Squamata</taxon>
        <taxon>Bifurcata</taxon>
        <taxon>Gekkota</taxon>
        <taxon>Gekkonidae</taxon>
        <taxon>Gekkoninae</taxon>
        <taxon>Gekko</taxon>
    </lineage>
</organism>
<feature type="domain" description="C2H2-type" evidence="11">
    <location>
        <begin position="951"/>
        <end position="978"/>
    </location>
</feature>
<dbReference type="Pfam" id="PF02023">
    <property type="entry name" value="SCAN"/>
    <property type="match status" value="1"/>
</dbReference>
<evidence type="ECO:0000259" key="12">
    <source>
        <dbReference type="PROSITE" id="PS50804"/>
    </source>
</evidence>
<feature type="domain" description="C2H2-type" evidence="11">
    <location>
        <begin position="239"/>
        <end position="266"/>
    </location>
</feature>
<keyword evidence="6" id="KW-0805">Transcription regulation</keyword>
<sequence length="1006" mass="115118">MWGPSVKMEANFSEVEGAHSEDGQRAQAQEGAQDALSHGSGEALWSHRLCSGVETAAAPPVQCPFSFEEVAVDFTEAEWALLDPDQRALYGEVILENYGNVAFLGARNVRETTAEKDQSLASKGGPEGFSRGSQESISFPTEVADTKDVKEMVGEFEWFSLEGDKEQESECNFSDRDRLERQEGNHGEKMREKPIPCQEGDFHEIIHIAQETHKYVDWGLNFSDQTQYIDLQKHPGKLHNCLQCGKSFLCGEELMRHQRIHIGEKLYSCSDCDKRFSEKSNLIQHQRETSHHSGGETFICLESAKNFSDGKAHEWFPCGKYFTCRSHLLLHQRTHTGEKPFECSECGKRFSQSVSLQRHQIIHTGEKPFECSECGKEFRWSGNLQRHLGTHTGEKPFECSECGKRGEAKSGTLLGVSGNSFEGGQEIPCISNRQGFLFSSLWEAQWQEFLKRVENPHSGWGVPPLPAKPSPWEDAKAFLASFEQVAEACQWPKEEWVSRLLPALSGDAEETYRRMDAKDREDYGKVKAAILRGDALSREKQREEFRHFCYQESDGPRGTYSRLREMCRGWLRVENHSKEEILELLVLEQLLSVLPPEIQSWVPLEEAAGSVSEADRAPSGSEGRHPLLAIKEEEDAEPSLVGDMQGNENDVGLQALLLKQCKNEDFKGNSRKRDGQQRQERSHLVERKGHPILCQGQEIQEIPVQEEKAAQKRKNRGIRADLRIHTGEYQNKGMEFGKSISQGMDLISYQQTHSLEKPYHCSVCGESFSRRTILASHQKIHTREEPPKDPECENRHSGRPYHHKHQIIHTDNPYQCSEVEKNFSHLTAQRRTHTAERRYQCSVCGNRFRRASHLQQHQTIHTGEKPHQCSECGKKFTRASSLRQHQRIHTGEKPYECSECGQRFCFNSHLQRHQTIHTVEKPYQCSECAKTFCHRISLTVHQRIHTGERPYKCSVCGKRFSHSSYLHKHHRIHTGEKPYDCAECGKRFSFRSRLQRHQQIHVPKTG</sequence>
<reference evidence="15" key="1">
    <citation type="submission" date="2025-08" db="UniProtKB">
        <authorList>
            <consortium name="RefSeq"/>
        </authorList>
    </citation>
    <scope>IDENTIFICATION</scope>
</reference>
<dbReference type="Gene3D" id="3.30.160.60">
    <property type="entry name" value="Classic Zinc Finger"/>
    <property type="match status" value="14"/>
</dbReference>
<dbReference type="Pfam" id="PF00096">
    <property type="entry name" value="zf-C2H2"/>
    <property type="match status" value="10"/>
</dbReference>
<protein>
    <submittedName>
        <fullName evidence="15">Zinc finger protein 420-like</fullName>
    </submittedName>
</protein>
<keyword evidence="7" id="KW-0804">Transcription</keyword>
<dbReference type="Gene3D" id="1.10.4020.10">
    <property type="entry name" value="DNA breaking-rejoining enzymes"/>
    <property type="match status" value="1"/>
</dbReference>
<feature type="domain" description="C2H2-type" evidence="11">
    <location>
        <begin position="369"/>
        <end position="396"/>
    </location>
</feature>
<evidence type="ECO:0000313" key="14">
    <source>
        <dbReference type="Proteomes" id="UP000694871"/>
    </source>
</evidence>
<dbReference type="PROSITE" id="PS50157">
    <property type="entry name" value="ZINC_FINGER_C2H2_2"/>
    <property type="match status" value="12"/>
</dbReference>
<evidence type="ECO:0000256" key="5">
    <source>
        <dbReference type="ARBA" id="ARBA00022833"/>
    </source>
</evidence>
<dbReference type="InterPro" id="IPR001909">
    <property type="entry name" value="KRAB"/>
</dbReference>
<proteinExistence type="predicted"/>
<feature type="domain" description="C2H2-type" evidence="11">
    <location>
        <begin position="895"/>
        <end position="922"/>
    </location>
</feature>
<feature type="region of interest" description="Disordered" evidence="10">
    <location>
        <begin position="1"/>
        <end position="38"/>
    </location>
</feature>
<dbReference type="InterPro" id="IPR036236">
    <property type="entry name" value="Znf_C2H2_sf"/>
</dbReference>
<dbReference type="Gene3D" id="6.10.140.140">
    <property type="match status" value="1"/>
</dbReference>
<feature type="domain" description="SCAN box" evidence="12">
    <location>
        <begin position="542"/>
        <end position="602"/>
    </location>
</feature>
<evidence type="ECO:0000256" key="1">
    <source>
        <dbReference type="ARBA" id="ARBA00004123"/>
    </source>
</evidence>
<feature type="domain" description="C2H2-type" evidence="11">
    <location>
        <begin position="267"/>
        <end position="297"/>
    </location>
</feature>
<dbReference type="GeneID" id="107111438"/>
<dbReference type="RefSeq" id="XP_015267889.1">
    <property type="nucleotide sequence ID" value="XM_015412403.1"/>
</dbReference>
<keyword evidence="5" id="KW-0862">Zinc</keyword>
<dbReference type="SMART" id="SM00355">
    <property type="entry name" value="ZnF_C2H2"/>
    <property type="match status" value="12"/>
</dbReference>
<dbReference type="PROSITE" id="PS50804">
    <property type="entry name" value="SCAN_BOX"/>
    <property type="match status" value="1"/>
</dbReference>
<evidence type="ECO:0000259" key="11">
    <source>
        <dbReference type="PROSITE" id="PS50157"/>
    </source>
</evidence>
<feature type="domain" description="KRAB" evidence="13">
    <location>
        <begin position="65"/>
        <end position="141"/>
    </location>
</feature>
<feature type="domain" description="C2H2-type" evidence="11">
    <location>
        <begin position="759"/>
        <end position="786"/>
    </location>
</feature>
<keyword evidence="8" id="KW-0539">Nucleus</keyword>
<dbReference type="Pfam" id="PF01352">
    <property type="entry name" value="KRAB"/>
    <property type="match status" value="1"/>
</dbReference>
<evidence type="ECO:0000256" key="4">
    <source>
        <dbReference type="ARBA" id="ARBA00022771"/>
    </source>
</evidence>
<keyword evidence="4 9" id="KW-0863">Zinc-finger</keyword>
<dbReference type="SMART" id="SM00431">
    <property type="entry name" value="SCAN"/>
    <property type="match status" value="1"/>
</dbReference>
<feature type="region of interest" description="Disordered" evidence="10">
    <location>
        <begin position="778"/>
        <end position="800"/>
    </location>
</feature>
<keyword evidence="14" id="KW-1185">Reference proteome</keyword>
<evidence type="ECO:0000256" key="3">
    <source>
        <dbReference type="ARBA" id="ARBA00022737"/>
    </source>
</evidence>
<keyword evidence="3" id="KW-0677">Repeat</keyword>
<evidence type="ECO:0000313" key="15">
    <source>
        <dbReference type="RefSeq" id="XP_015267889.1"/>
    </source>
</evidence>
<dbReference type="SMART" id="SM00349">
    <property type="entry name" value="KRAB"/>
    <property type="match status" value="1"/>
</dbReference>
<dbReference type="InterPro" id="IPR013087">
    <property type="entry name" value="Znf_C2H2_type"/>
</dbReference>
<dbReference type="Proteomes" id="UP000694871">
    <property type="component" value="Unplaced"/>
</dbReference>
<gene>
    <name evidence="15" type="primary">LOC107111438</name>
</gene>
<comment type="subcellular location">
    <subcellularLocation>
        <location evidence="1">Nucleus</location>
    </subcellularLocation>
</comment>
<evidence type="ECO:0000256" key="9">
    <source>
        <dbReference type="PROSITE-ProRule" id="PRU00042"/>
    </source>
</evidence>
<feature type="domain" description="C2H2-type" evidence="11">
    <location>
        <begin position="318"/>
        <end position="340"/>
    </location>
</feature>
<evidence type="ECO:0000259" key="13">
    <source>
        <dbReference type="PROSITE" id="PS50805"/>
    </source>
</evidence>